<dbReference type="EMBL" id="CP023284">
    <property type="protein sequence ID" value="ATA53145.1"/>
    <property type="molecule type" value="Genomic_DNA"/>
</dbReference>
<protein>
    <submittedName>
        <fullName evidence="1">Uncharacterized protein</fullName>
    </submittedName>
</protein>
<dbReference type="KEGG" id="vbo:CKY39_07925"/>
<proteinExistence type="predicted"/>
<accession>A0A250DFJ2</accession>
<reference evidence="1 2" key="1">
    <citation type="submission" date="2017-09" db="EMBL/GenBank/DDBJ databases">
        <title>The diverse metabolic capabilities of V. boronicumulans make it an excellent choice for continued studies on novel biodegradation.</title>
        <authorList>
            <person name="Sun S."/>
        </authorList>
    </citation>
    <scope>NUCLEOTIDE SEQUENCE [LARGE SCALE GENOMIC DNA]</scope>
    <source>
        <strain evidence="1 2">J1</strain>
    </source>
</reference>
<sequence>MEVLLDAGEWDDATGKPGRFYRLHVQWAHWTDRQRTTLHGEICDAQQDARDSRKRDPKSPGKAWAFFVGTQDAEDGSLIVAKRYALVSSRFGEMLSESCELKK</sequence>
<organism evidence="1 2">
    <name type="scientific">Variovorax boronicumulans</name>
    <dbReference type="NCBI Taxonomy" id="436515"/>
    <lineage>
        <taxon>Bacteria</taxon>
        <taxon>Pseudomonadati</taxon>
        <taxon>Pseudomonadota</taxon>
        <taxon>Betaproteobacteria</taxon>
        <taxon>Burkholderiales</taxon>
        <taxon>Comamonadaceae</taxon>
        <taxon>Variovorax</taxon>
    </lineage>
</organism>
<evidence type="ECO:0000313" key="1">
    <source>
        <dbReference type="EMBL" id="ATA53145.1"/>
    </source>
</evidence>
<dbReference type="AlphaFoldDB" id="A0A250DFJ2"/>
<dbReference type="Proteomes" id="UP000217154">
    <property type="component" value="Chromosome"/>
</dbReference>
<name>A0A250DFJ2_9BURK</name>
<evidence type="ECO:0000313" key="2">
    <source>
        <dbReference type="Proteomes" id="UP000217154"/>
    </source>
</evidence>
<gene>
    <name evidence="1" type="ORF">CKY39_07925</name>
</gene>